<organism evidence="6 7">
    <name type="scientific">Roridomyces roridus</name>
    <dbReference type="NCBI Taxonomy" id="1738132"/>
    <lineage>
        <taxon>Eukaryota</taxon>
        <taxon>Fungi</taxon>
        <taxon>Dikarya</taxon>
        <taxon>Basidiomycota</taxon>
        <taxon>Agaricomycotina</taxon>
        <taxon>Agaricomycetes</taxon>
        <taxon>Agaricomycetidae</taxon>
        <taxon>Agaricales</taxon>
        <taxon>Marasmiineae</taxon>
        <taxon>Mycenaceae</taxon>
        <taxon>Roridomyces</taxon>
    </lineage>
</organism>
<keyword evidence="7" id="KW-1185">Reference proteome</keyword>
<dbReference type="InterPro" id="IPR000640">
    <property type="entry name" value="EFG_V-like"/>
</dbReference>
<keyword evidence="3" id="KW-0547">Nucleotide-binding</keyword>
<evidence type="ECO:0000256" key="3">
    <source>
        <dbReference type="ARBA" id="ARBA00022741"/>
    </source>
</evidence>
<dbReference type="Gene3D" id="3.30.230.10">
    <property type="match status" value="1"/>
</dbReference>
<keyword evidence="4" id="KW-0342">GTP-binding</keyword>
<sequence length="852" mass="94010">MSENEWIQISAGNSLGYPWTMFSKRISQTRGANSPRTPRVLGTLHCWAKVCALKTRGIFTHLCTTAGQFMMALLWKLTCFVGPRGWGSYEYPRDPSVFRVKCPTVSQVFKLPEESQEKNHGPFLINSTEATMDCLSELSSLLRVGDGAVLVVDVLDPVTEDTHAILRNTLDERVKPILFIDNIGRVVLPQEELYLCLRDAIQKVNDILSAHPQPVRVDAAEGSVVFGSTLHSLCASSLAATPRSLGLTKKRCFSKWSRQDDGTLPRAFCQLVLEPIYTLSRVVMDSDAQEIDRILEKLNITLDPFEREHGGNLLLKSIMSNFLPVSDALLEAVVIHLHPLSQRSAAGIRNCDPAGPLVVHISRMMPILSQDTLKDDKRVWAFGRVFSGTLRRGQKVRILGPSYVPGQKDDLFVRNIGDLIITSGRSVQPGVEEVPAGSFVGIEGVENFLVQSGTLTNCETTSPLRAGPSSVAVVQVGLEILQCSELPSVRAELRKLPKCYPRAWVSDIPEVPILAGPNQIQLDIFVKYLKSQFREGTFQASAPTVFYRETITAASSMPAVVESPNKKIRISVTATPLKPSLTRALEESYGGFRGPTMRHERFADATGWSDAQIRSKVWCLGRDDLAGVNFEGNGTNVLVNATRGHHMLECKDDIISGFRRAMTEGLCTKDPVRGVQLDIVGRQLEPGTTSSMREKDQIIPMVRRACHAAILLAQPRVQEPIYSVEIHHSEPGQADAIHTYLENRRGIILEDAATINPRTTIKAHLPVSESFGLATHLESSYSAAVMRMVFDHWRTVPGCPFASPSDTIVYNAEALLLLGVLEEGTPAHQLATSIRIRKGLEPTYNPSYLDLV</sequence>
<accession>A0AAD7F8J4</accession>
<dbReference type="PANTHER" id="PTHR42908">
    <property type="entry name" value="TRANSLATION ELONGATION FACTOR-RELATED"/>
    <property type="match status" value="1"/>
</dbReference>
<name>A0AAD7F8J4_9AGAR</name>
<dbReference type="AlphaFoldDB" id="A0AAD7F8J4"/>
<dbReference type="Proteomes" id="UP001221142">
    <property type="component" value="Unassembled WGS sequence"/>
</dbReference>
<dbReference type="CDD" id="cd01681">
    <property type="entry name" value="aeEF2_snRNP_like_IV"/>
    <property type="match status" value="1"/>
</dbReference>
<proteinExistence type="predicted"/>
<dbReference type="InterPro" id="IPR014721">
    <property type="entry name" value="Ribsml_uS5_D2-typ_fold_subgr"/>
</dbReference>
<evidence type="ECO:0000256" key="1">
    <source>
        <dbReference type="ARBA" id="ARBA00017891"/>
    </source>
</evidence>
<dbReference type="Pfam" id="PF03764">
    <property type="entry name" value="EFG_IV"/>
    <property type="match status" value="1"/>
</dbReference>
<dbReference type="EMBL" id="JARKIF010000043">
    <property type="protein sequence ID" value="KAJ7608805.1"/>
    <property type="molecule type" value="Genomic_DNA"/>
</dbReference>
<feature type="domain" description="Elongation factor EFG" evidence="5">
    <location>
        <begin position="716"/>
        <end position="808"/>
    </location>
</feature>
<comment type="caution">
    <text evidence="6">The sequence shown here is derived from an EMBL/GenBank/DDBJ whole genome shotgun (WGS) entry which is preliminary data.</text>
</comment>
<dbReference type="Gene3D" id="2.40.30.10">
    <property type="entry name" value="Translation factors"/>
    <property type="match status" value="1"/>
</dbReference>
<dbReference type="PANTHER" id="PTHR42908:SF3">
    <property type="entry name" value="ELONGATION FACTOR-LIKE GTPASE 1"/>
    <property type="match status" value="1"/>
</dbReference>
<reference evidence="6" key="1">
    <citation type="submission" date="2023-03" db="EMBL/GenBank/DDBJ databases">
        <title>Massive genome expansion in bonnet fungi (Mycena s.s.) driven by repeated elements and novel gene families across ecological guilds.</title>
        <authorList>
            <consortium name="Lawrence Berkeley National Laboratory"/>
            <person name="Harder C.B."/>
            <person name="Miyauchi S."/>
            <person name="Viragh M."/>
            <person name="Kuo A."/>
            <person name="Thoen E."/>
            <person name="Andreopoulos B."/>
            <person name="Lu D."/>
            <person name="Skrede I."/>
            <person name="Drula E."/>
            <person name="Henrissat B."/>
            <person name="Morin E."/>
            <person name="Kohler A."/>
            <person name="Barry K."/>
            <person name="LaButti K."/>
            <person name="Morin E."/>
            <person name="Salamov A."/>
            <person name="Lipzen A."/>
            <person name="Mereny Z."/>
            <person name="Hegedus B."/>
            <person name="Baldrian P."/>
            <person name="Stursova M."/>
            <person name="Weitz H."/>
            <person name="Taylor A."/>
            <person name="Grigoriev I.V."/>
            <person name="Nagy L.G."/>
            <person name="Martin F."/>
            <person name="Kauserud H."/>
        </authorList>
    </citation>
    <scope>NUCLEOTIDE SEQUENCE</scope>
    <source>
        <strain evidence="6">9284</strain>
    </source>
</reference>
<dbReference type="InterPro" id="IPR027417">
    <property type="entry name" value="P-loop_NTPase"/>
</dbReference>
<dbReference type="InterPro" id="IPR020568">
    <property type="entry name" value="Ribosomal_Su5_D2-typ_SF"/>
</dbReference>
<dbReference type="Gene3D" id="3.90.1430.10">
    <property type="entry name" value="Yeast translation eEF2 (G' domain)"/>
    <property type="match status" value="1"/>
</dbReference>
<dbReference type="GO" id="GO:1990904">
    <property type="term" value="C:ribonucleoprotein complex"/>
    <property type="evidence" value="ECO:0007669"/>
    <property type="project" value="TreeGrafter"/>
</dbReference>
<dbReference type="InterPro" id="IPR035647">
    <property type="entry name" value="EFG_III/V"/>
</dbReference>
<dbReference type="Gene3D" id="3.40.50.300">
    <property type="entry name" value="P-loop containing nucleotide triphosphate hydrolases"/>
    <property type="match status" value="1"/>
</dbReference>
<dbReference type="GO" id="GO:0003746">
    <property type="term" value="F:translation elongation factor activity"/>
    <property type="evidence" value="ECO:0007669"/>
    <property type="project" value="TreeGrafter"/>
</dbReference>
<dbReference type="SMART" id="SM00838">
    <property type="entry name" value="EFG_C"/>
    <property type="match status" value="1"/>
</dbReference>
<keyword evidence="2" id="KW-0963">Cytoplasm</keyword>
<dbReference type="InterPro" id="IPR009000">
    <property type="entry name" value="Transl_B-barrel_sf"/>
</dbReference>
<dbReference type="FunFam" id="2.40.30.10:FF:000029">
    <property type="entry name" value="116 kDa U5 small nuclear ribonucleoprotein component"/>
    <property type="match status" value="1"/>
</dbReference>
<dbReference type="InterPro" id="IPR005517">
    <property type="entry name" value="Transl_elong_EFG/EF2_IV"/>
</dbReference>
<evidence type="ECO:0000256" key="4">
    <source>
        <dbReference type="ARBA" id="ARBA00023134"/>
    </source>
</evidence>
<dbReference type="GO" id="GO:0005525">
    <property type="term" value="F:GTP binding"/>
    <property type="evidence" value="ECO:0007669"/>
    <property type="project" value="UniProtKB-KW"/>
</dbReference>
<dbReference type="SUPFAM" id="SSF54980">
    <property type="entry name" value="EF-G C-terminal domain-like"/>
    <property type="match status" value="1"/>
</dbReference>
<dbReference type="SUPFAM" id="SSF54211">
    <property type="entry name" value="Ribosomal protein S5 domain 2-like"/>
    <property type="match status" value="1"/>
</dbReference>
<protein>
    <recommendedName>
        <fullName evidence="1">Elongation factor 2</fullName>
    </recommendedName>
</protein>
<evidence type="ECO:0000259" key="5">
    <source>
        <dbReference type="SMART" id="SM00838"/>
    </source>
</evidence>
<dbReference type="Gene3D" id="3.30.70.240">
    <property type="match status" value="1"/>
</dbReference>
<gene>
    <name evidence="6" type="ORF">FB45DRAFT_1067283</name>
</gene>
<dbReference type="GO" id="GO:0003924">
    <property type="term" value="F:GTPase activity"/>
    <property type="evidence" value="ECO:0007669"/>
    <property type="project" value="TreeGrafter"/>
</dbReference>
<evidence type="ECO:0000313" key="6">
    <source>
        <dbReference type="EMBL" id="KAJ7608805.1"/>
    </source>
</evidence>
<evidence type="ECO:0000256" key="2">
    <source>
        <dbReference type="ARBA" id="ARBA00022490"/>
    </source>
</evidence>
<dbReference type="Pfam" id="PF00679">
    <property type="entry name" value="EFG_C"/>
    <property type="match status" value="1"/>
</dbReference>
<dbReference type="SUPFAM" id="SSF52540">
    <property type="entry name" value="P-loop containing nucleoside triphosphate hydrolases"/>
    <property type="match status" value="1"/>
</dbReference>
<evidence type="ECO:0000313" key="7">
    <source>
        <dbReference type="Proteomes" id="UP001221142"/>
    </source>
</evidence>
<dbReference type="SUPFAM" id="SSF50447">
    <property type="entry name" value="Translation proteins"/>
    <property type="match status" value="1"/>
</dbReference>
<dbReference type="GO" id="GO:0005829">
    <property type="term" value="C:cytosol"/>
    <property type="evidence" value="ECO:0007669"/>
    <property type="project" value="TreeGrafter"/>
</dbReference>